<dbReference type="AlphaFoldDB" id="A0A8I2H2L8"/>
<organism evidence="1 2">
    <name type="scientific">Pseudoalteromonas maricaloris</name>
    <dbReference type="NCBI Taxonomy" id="184924"/>
    <lineage>
        <taxon>Bacteria</taxon>
        <taxon>Pseudomonadati</taxon>
        <taxon>Pseudomonadota</taxon>
        <taxon>Gammaproteobacteria</taxon>
        <taxon>Alteromonadales</taxon>
        <taxon>Pseudoalteromonadaceae</taxon>
        <taxon>Pseudoalteromonas</taxon>
    </lineage>
</organism>
<accession>A0A8I2H2L8</accession>
<proteinExistence type="predicted"/>
<protein>
    <submittedName>
        <fullName evidence="1">Uncharacterized protein</fullName>
    </submittedName>
</protein>
<evidence type="ECO:0000313" key="1">
    <source>
        <dbReference type="EMBL" id="NLR19959.1"/>
    </source>
</evidence>
<comment type="caution">
    <text evidence="1">The sequence shown here is derived from an EMBL/GenBank/DDBJ whole genome shotgun (WGS) entry which is preliminary data.</text>
</comment>
<reference evidence="1" key="1">
    <citation type="submission" date="2019-10" db="EMBL/GenBank/DDBJ databases">
        <authorList>
            <person name="Paulsen S."/>
        </authorList>
    </citation>
    <scope>NUCLEOTIDE SEQUENCE</scope>
    <source>
        <strain evidence="1">LMG 19692</strain>
    </source>
</reference>
<sequence length="81" mass="8733">MIGIYTRQSQRSIVTLCKSGDNTVEMLIKRCPLGSSECALFIVAQLLPRLLGGKSSVATKTHSEEQKLNSKGQQALVLIGS</sequence>
<dbReference type="Proteomes" id="UP000646877">
    <property type="component" value="Unassembled WGS sequence"/>
</dbReference>
<name>A0A8I2H2L8_9GAMM</name>
<evidence type="ECO:0000313" key="2">
    <source>
        <dbReference type="Proteomes" id="UP000646877"/>
    </source>
</evidence>
<gene>
    <name evidence="1" type="ORF">F9Y85_01185</name>
</gene>
<dbReference type="EMBL" id="WEIA01000001">
    <property type="protein sequence ID" value="NLR19959.1"/>
    <property type="molecule type" value="Genomic_DNA"/>
</dbReference>